<feature type="transmembrane region" description="Helical" evidence="1">
    <location>
        <begin position="169"/>
        <end position="191"/>
    </location>
</feature>
<accession>A0A916S6S4</accession>
<keyword evidence="1" id="KW-1133">Transmembrane helix</keyword>
<name>A0A916S6S4_9BURK</name>
<organism evidence="2 3">
    <name type="scientific">Polaromonas eurypsychrophila</name>
    <dbReference type="NCBI Taxonomy" id="1614635"/>
    <lineage>
        <taxon>Bacteria</taxon>
        <taxon>Pseudomonadati</taxon>
        <taxon>Pseudomonadota</taxon>
        <taxon>Betaproteobacteria</taxon>
        <taxon>Burkholderiales</taxon>
        <taxon>Comamonadaceae</taxon>
        <taxon>Polaromonas</taxon>
    </lineage>
</organism>
<protein>
    <recommendedName>
        <fullName evidence="4">Transmembrane protein</fullName>
    </recommendedName>
</protein>
<reference evidence="2" key="2">
    <citation type="submission" date="2020-09" db="EMBL/GenBank/DDBJ databases">
        <authorList>
            <person name="Sun Q."/>
            <person name="Zhou Y."/>
        </authorList>
    </citation>
    <scope>NUCLEOTIDE SEQUENCE</scope>
    <source>
        <strain evidence="2">CGMCC 1.15322</strain>
    </source>
</reference>
<dbReference type="Proteomes" id="UP000620596">
    <property type="component" value="Unassembled WGS sequence"/>
</dbReference>
<gene>
    <name evidence="2" type="ORF">GCM10011496_04720</name>
</gene>
<feature type="transmembrane region" description="Helical" evidence="1">
    <location>
        <begin position="66"/>
        <end position="85"/>
    </location>
</feature>
<sequence>MKPGLTAKLLLGARWAAIAAFGIAYSVMAHFAAADPHPDLFDAAVAIAPLLALAVLLAWRSPQRPWMLLLFLASCAALYATSSWLVQHFNWIFLLQHAGMQALLGLAFGRSLRAGQEPMVSRFAAVVHGSLSPALARYTRQVTWAWTVYFAVMTTLSLLLFWLAPVAVWSVFANLLNLPLLVLMFAAEYGARLYFLPPSDRAGPLEAIRAYRHAGSRTAPPP</sequence>
<keyword evidence="3" id="KW-1185">Reference proteome</keyword>
<keyword evidence="1" id="KW-0472">Membrane</keyword>
<dbReference type="AlphaFoldDB" id="A0A916S6S4"/>
<evidence type="ECO:0008006" key="4">
    <source>
        <dbReference type="Google" id="ProtNLM"/>
    </source>
</evidence>
<proteinExistence type="predicted"/>
<reference evidence="2" key="1">
    <citation type="journal article" date="2014" name="Int. J. Syst. Evol. Microbiol.">
        <title>Complete genome sequence of Corynebacterium casei LMG S-19264T (=DSM 44701T), isolated from a smear-ripened cheese.</title>
        <authorList>
            <consortium name="US DOE Joint Genome Institute (JGI-PGF)"/>
            <person name="Walter F."/>
            <person name="Albersmeier A."/>
            <person name="Kalinowski J."/>
            <person name="Ruckert C."/>
        </authorList>
    </citation>
    <scope>NUCLEOTIDE SEQUENCE</scope>
    <source>
        <strain evidence="2">CGMCC 1.15322</strain>
    </source>
</reference>
<evidence type="ECO:0000256" key="1">
    <source>
        <dbReference type="SAM" id="Phobius"/>
    </source>
</evidence>
<dbReference type="EMBL" id="BMIG01000001">
    <property type="protein sequence ID" value="GGA87106.1"/>
    <property type="molecule type" value="Genomic_DNA"/>
</dbReference>
<feature type="transmembrane region" description="Helical" evidence="1">
    <location>
        <begin position="144"/>
        <end position="163"/>
    </location>
</feature>
<comment type="caution">
    <text evidence="2">The sequence shown here is derived from an EMBL/GenBank/DDBJ whole genome shotgun (WGS) entry which is preliminary data.</text>
</comment>
<keyword evidence="1" id="KW-0812">Transmembrane</keyword>
<evidence type="ECO:0000313" key="2">
    <source>
        <dbReference type="EMBL" id="GGA87106.1"/>
    </source>
</evidence>
<feature type="transmembrane region" description="Helical" evidence="1">
    <location>
        <begin position="40"/>
        <end position="59"/>
    </location>
</feature>
<feature type="transmembrane region" description="Helical" evidence="1">
    <location>
        <begin position="12"/>
        <end position="34"/>
    </location>
</feature>
<evidence type="ECO:0000313" key="3">
    <source>
        <dbReference type="Proteomes" id="UP000620596"/>
    </source>
</evidence>